<dbReference type="Pfam" id="PF13618">
    <property type="entry name" value="Gluconate_2-dh3"/>
    <property type="match status" value="1"/>
</dbReference>
<evidence type="ECO:0000313" key="2">
    <source>
        <dbReference type="EMBL" id="MDU0809082.1"/>
    </source>
</evidence>
<dbReference type="InterPro" id="IPR027056">
    <property type="entry name" value="Gluconate_2DH_su3"/>
</dbReference>
<proteinExistence type="predicted"/>
<reference evidence="2 3" key="1">
    <citation type="submission" date="2023-09" db="EMBL/GenBank/DDBJ databases">
        <title>Aquirufa genomes.</title>
        <authorList>
            <person name="Pitt A."/>
        </authorList>
    </citation>
    <scope>NUCLEOTIDE SEQUENCE [LARGE SCALE GENOMIC DNA]</scope>
    <source>
        <strain evidence="2 3">LEOWEIH-7C</strain>
    </source>
</reference>
<sequence>MNINRRDAIQRLSILMGGMISAPAMAGLNGQKSHATFVQFSAAQESLVAEIADTIIPTTDTPGAKAAGVEKFILRVVQDCYPEANQKAFAEGLAKLDSDCQTRFGKGFIDASSTQRKEALTTCMLESDATRKSKKGQPTFFFMIKELTTTGYFTSEIGATKALEYLPIPGKFDGCMPISPSQKTWAL</sequence>
<comment type="caution">
    <text evidence="2">The sequence shown here is derived from an EMBL/GenBank/DDBJ whole genome shotgun (WGS) entry which is preliminary data.</text>
</comment>
<gene>
    <name evidence="2" type="ORF">PQG45_08540</name>
</gene>
<dbReference type="RefSeq" id="WP_315577059.1">
    <property type="nucleotide sequence ID" value="NZ_JARDXH010000005.1"/>
</dbReference>
<keyword evidence="1" id="KW-0732">Signal</keyword>
<dbReference type="EC" id="1.-.-.-" evidence="2"/>
<evidence type="ECO:0000256" key="1">
    <source>
        <dbReference type="SAM" id="SignalP"/>
    </source>
</evidence>
<organism evidence="2 3">
    <name type="scientific">Aquirufa regiilacus</name>
    <dbReference type="NCBI Taxonomy" id="3024868"/>
    <lineage>
        <taxon>Bacteria</taxon>
        <taxon>Pseudomonadati</taxon>
        <taxon>Bacteroidota</taxon>
        <taxon>Cytophagia</taxon>
        <taxon>Cytophagales</taxon>
        <taxon>Flectobacillaceae</taxon>
        <taxon>Aquirufa</taxon>
    </lineage>
</organism>
<keyword evidence="2" id="KW-0560">Oxidoreductase</keyword>
<feature type="signal peptide" evidence="1">
    <location>
        <begin position="1"/>
        <end position="26"/>
    </location>
</feature>
<accession>A0ABU3TTV4</accession>
<name>A0ABU3TTV4_9BACT</name>
<feature type="chain" id="PRO_5047455186" evidence="1">
    <location>
        <begin position="27"/>
        <end position="187"/>
    </location>
</feature>
<evidence type="ECO:0000313" key="3">
    <source>
        <dbReference type="Proteomes" id="UP001249959"/>
    </source>
</evidence>
<dbReference type="GO" id="GO:0016491">
    <property type="term" value="F:oxidoreductase activity"/>
    <property type="evidence" value="ECO:0007669"/>
    <property type="project" value="UniProtKB-KW"/>
</dbReference>
<dbReference type="EMBL" id="JAVNWW010000003">
    <property type="protein sequence ID" value="MDU0809082.1"/>
    <property type="molecule type" value="Genomic_DNA"/>
</dbReference>
<protein>
    <submittedName>
        <fullName evidence="2">Gluconate 2-dehydrogenase subunit 3 family protein</fullName>
        <ecNumber evidence="2">1.-.-.-</ecNumber>
    </submittedName>
</protein>
<keyword evidence="3" id="KW-1185">Reference proteome</keyword>
<dbReference type="Proteomes" id="UP001249959">
    <property type="component" value="Unassembled WGS sequence"/>
</dbReference>